<reference evidence="3 4" key="1">
    <citation type="submission" date="2022-10" db="EMBL/GenBank/DDBJ databases">
        <title>Defluviimonas sp. nov., isolated from ocean surface sediments.</title>
        <authorList>
            <person name="He W."/>
            <person name="Wang L."/>
            <person name="Zhang D.-F."/>
        </authorList>
    </citation>
    <scope>NUCLEOTIDE SEQUENCE [LARGE SCALE GENOMIC DNA]</scope>
    <source>
        <strain evidence="3 4">WL0024</strain>
    </source>
</reference>
<proteinExistence type="predicted"/>
<dbReference type="PANTHER" id="PTHR13847">
    <property type="entry name" value="SARCOSINE DEHYDROGENASE-RELATED"/>
    <property type="match status" value="1"/>
</dbReference>
<keyword evidence="1" id="KW-0560">Oxidoreductase</keyword>
<accession>A0ABT2X5G9</accession>
<evidence type="ECO:0000313" key="3">
    <source>
        <dbReference type="EMBL" id="MCU9849197.1"/>
    </source>
</evidence>
<dbReference type="Gene3D" id="3.50.50.60">
    <property type="entry name" value="FAD/NAD(P)-binding domain"/>
    <property type="match status" value="1"/>
</dbReference>
<keyword evidence="4" id="KW-1185">Reference proteome</keyword>
<dbReference type="PANTHER" id="PTHR13847:SF287">
    <property type="entry name" value="FAD-DEPENDENT OXIDOREDUCTASE DOMAIN-CONTAINING PROTEIN 1"/>
    <property type="match status" value="1"/>
</dbReference>
<dbReference type="Pfam" id="PF01266">
    <property type="entry name" value="DAO"/>
    <property type="match status" value="1"/>
</dbReference>
<sequence length="359" mass="37542">MESDFLIVGGGIAGISAVARLASLGTVTLLEAEYHLAYHTSGRSAALFEPYYGRAPVVALSLASEAHLRHANGGVLSPRGMMLVAGAGEDAAFETDRAALGLDEIAVADALARLPVLRAEALSRAAFADHAWDIDTDRLIQDFAREARAAGGRIVTGARVTGLDREGGIWRAETAEGAFAGRILVNAAGAWADTIAGLAGLRPIGLTPHRRSMARIPAPGGHDVSRWPLVMGAGETWYAKPDAGALIVSPAEEDPTHPHDAWADDMVLAEGLARYEAMVSEPVTRLLASWAGLRTFAPDRVLVIGPDPAEPSFFWLAGQGGYGFQTAPAASRLAGDLIAGRAPEIDAATVSALSPKRFS</sequence>
<dbReference type="EMBL" id="JAOVQO010000013">
    <property type="protein sequence ID" value="MCU9849197.1"/>
    <property type="molecule type" value="Genomic_DNA"/>
</dbReference>
<evidence type="ECO:0000259" key="2">
    <source>
        <dbReference type="Pfam" id="PF01266"/>
    </source>
</evidence>
<dbReference type="Proteomes" id="UP001209535">
    <property type="component" value="Unassembled WGS sequence"/>
</dbReference>
<gene>
    <name evidence="3" type="ORF">OEZ60_14410</name>
</gene>
<organism evidence="3 4">
    <name type="scientific">Albidovulum salinarum</name>
    <dbReference type="NCBI Taxonomy" id="2984153"/>
    <lineage>
        <taxon>Bacteria</taxon>
        <taxon>Pseudomonadati</taxon>
        <taxon>Pseudomonadota</taxon>
        <taxon>Alphaproteobacteria</taxon>
        <taxon>Rhodobacterales</taxon>
        <taxon>Paracoccaceae</taxon>
        <taxon>Albidovulum</taxon>
    </lineage>
</organism>
<dbReference type="InterPro" id="IPR036188">
    <property type="entry name" value="FAD/NAD-bd_sf"/>
</dbReference>
<comment type="caution">
    <text evidence="3">The sequence shown here is derived from an EMBL/GenBank/DDBJ whole genome shotgun (WGS) entry which is preliminary data.</text>
</comment>
<feature type="domain" description="FAD dependent oxidoreductase" evidence="2">
    <location>
        <begin position="4"/>
        <end position="336"/>
    </location>
</feature>
<dbReference type="Gene3D" id="3.30.9.10">
    <property type="entry name" value="D-Amino Acid Oxidase, subunit A, domain 2"/>
    <property type="match status" value="1"/>
</dbReference>
<evidence type="ECO:0000256" key="1">
    <source>
        <dbReference type="ARBA" id="ARBA00023002"/>
    </source>
</evidence>
<dbReference type="SUPFAM" id="SSF51905">
    <property type="entry name" value="FAD/NAD(P)-binding domain"/>
    <property type="match status" value="1"/>
</dbReference>
<dbReference type="InterPro" id="IPR006076">
    <property type="entry name" value="FAD-dep_OxRdtase"/>
</dbReference>
<dbReference type="RefSeq" id="WP_263337593.1">
    <property type="nucleotide sequence ID" value="NZ_JAOVQO010000013.1"/>
</dbReference>
<evidence type="ECO:0000313" key="4">
    <source>
        <dbReference type="Proteomes" id="UP001209535"/>
    </source>
</evidence>
<protein>
    <submittedName>
        <fullName evidence="3">FAD-binding oxidoreductase</fullName>
    </submittedName>
</protein>
<name>A0ABT2X5G9_9RHOB</name>